<sequence>MAVEVVTSELVPPSEPTPRRALWLSNLDLAARNGYTPTVYFFRRRPQDDRPQANPDFFSADVLRAALAAALVQFYPFAGRLRRAGRDDDGRAEIDCNAAGALFVVARSAAALEDFDGFAPSKAMNDTFVPKYDSTAGPDAPLLLLQVTFFRCGGVALGTAMHHFVIDGRSAFHFIRTWASIARGDTAAAAPPSLDRTPLRARPLPTVHFDHTHEYGGRTSRPATTGGGKAEYASAILRVTGAQAAALSARAGAVSTFRALVGHVWRCACAARALAPDAESRLYTMVDMRARLSPPLPETFFGNAVARTSVSARVGDLLANPLDFGARRLRGATGHGDEYARSLLDYLETADLAALPRSGLAGTDLRVISWLGMPSYDADFGWGEPALLAPALMYYPGFVYLLNCPGKGGDVAVAAALEPERMELFKELFYEELAMLDPAPVASTPFHGDVSVSLIATGTAARTSRPGGQPILTASYPEFSSPASQQYFTRKMCAETGSLLLFCGWQDTDLRRQRPRDAGGVLLPKSAVKFERYLMGEVLFPDINAYEVDLGTDEKHCFCHESDLLAVVE</sequence>
<comment type="similarity">
    <text evidence="1">Belongs to the plant acyltransferase family.</text>
</comment>
<dbReference type="InterPro" id="IPR050317">
    <property type="entry name" value="Plant_Fungal_Acyltransferase"/>
</dbReference>
<dbReference type="Proteomes" id="UP000604825">
    <property type="component" value="Unassembled WGS sequence"/>
</dbReference>
<dbReference type="EMBL" id="CAJGYO010000003">
    <property type="protein sequence ID" value="CAD6219239.1"/>
    <property type="molecule type" value="Genomic_DNA"/>
</dbReference>
<dbReference type="OrthoDB" id="671439at2759"/>
<comment type="caution">
    <text evidence="4">The sequence shown here is derived from an EMBL/GenBank/DDBJ whole genome shotgun (WGS) entry which is preliminary data.</text>
</comment>
<reference evidence="4" key="1">
    <citation type="submission" date="2020-10" db="EMBL/GenBank/DDBJ databases">
        <authorList>
            <person name="Han B."/>
            <person name="Lu T."/>
            <person name="Zhao Q."/>
            <person name="Huang X."/>
            <person name="Zhao Y."/>
        </authorList>
    </citation>
    <scope>NUCLEOTIDE SEQUENCE</scope>
</reference>
<dbReference type="GO" id="GO:0016747">
    <property type="term" value="F:acyltransferase activity, transferring groups other than amino-acyl groups"/>
    <property type="evidence" value="ECO:0007669"/>
    <property type="project" value="UniProtKB-ARBA"/>
</dbReference>
<name>A0A811NBG8_9POAL</name>
<proteinExistence type="inferred from homology"/>
<dbReference type="CDD" id="cd00320">
    <property type="entry name" value="cpn10"/>
    <property type="match status" value="1"/>
</dbReference>
<evidence type="ECO:0000256" key="1">
    <source>
        <dbReference type="ARBA" id="ARBA00009861"/>
    </source>
</evidence>
<dbReference type="InterPro" id="IPR023213">
    <property type="entry name" value="CAT-like_dom_sf"/>
</dbReference>
<organism evidence="4 5">
    <name type="scientific">Miscanthus lutarioriparius</name>
    <dbReference type="NCBI Taxonomy" id="422564"/>
    <lineage>
        <taxon>Eukaryota</taxon>
        <taxon>Viridiplantae</taxon>
        <taxon>Streptophyta</taxon>
        <taxon>Embryophyta</taxon>
        <taxon>Tracheophyta</taxon>
        <taxon>Spermatophyta</taxon>
        <taxon>Magnoliopsida</taxon>
        <taxon>Liliopsida</taxon>
        <taxon>Poales</taxon>
        <taxon>Poaceae</taxon>
        <taxon>PACMAD clade</taxon>
        <taxon>Panicoideae</taxon>
        <taxon>Andropogonodae</taxon>
        <taxon>Andropogoneae</taxon>
        <taxon>Saccharinae</taxon>
        <taxon>Miscanthus</taxon>
    </lineage>
</organism>
<dbReference type="AlphaFoldDB" id="A0A811NBG8"/>
<keyword evidence="3" id="KW-0012">Acyltransferase</keyword>
<dbReference type="InterPro" id="IPR020818">
    <property type="entry name" value="Chaperonin_GroES"/>
</dbReference>
<evidence type="ECO:0000313" key="5">
    <source>
        <dbReference type="Proteomes" id="UP000604825"/>
    </source>
</evidence>
<dbReference type="Pfam" id="PF02458">
    <property type="entry name" value="Transferase"/>
    <property type="match status" value="1"/>
</dbReference>
<gene>
    <name evidence="4" type="ORF">NCGR_LOCUS12981</name>
</gene>
<dbReference type="Gene3D" id="3.30.559.10">
    <property type="entry name" value="Chloramphenicol acetyltransferase-like domain"/>
    <property type="match status" value="2"/>
</dbReference>
<protein>
    <submittedName>
        <fullName evidence="4">Uncharacterized protein</fullName>
    </submittedName>
</protein>
<dbReference type="PANTHER" id="PTHR31642">
    <property type="entry name" value="TRICHOTHECENE 3-O-ACETYLTRANSFERASE"/>
    <property type="match status" value="1"/>
</dbReference>
<accession>A0A811NBG8</accession>
<dbReference type="GO" id="GO:0044183">
    <property type="term" value="F:protein folding chaperone"/>
    <property type="evidence" value="ECO:0007669"/>
    <property type="project" value="InterPro"/>
</dbReference>
<keyword evidence="2" id="KW-0808">Transferase</keyword>
<evidence type="ECO:0000256" key="3">
    <source>
        <dbReference type="ARBA" id="ARBA00023315"/>
    </source>
</evidence>
<evidence type="ECO:0000313" key="4">
    <source>
        <dbReference type="EMBL" id="CAD6219239.1"/>
    </source>
</evidence>
<dbReference type="PANTHER" id="PTHR31642:SF23">
    <property type="entry name" value="SPERMIDINE HYDROXYCINNAMOYL TRANSFERASE"/>
    <property type="match status" value="1"/>
</dbReference>
<keyword evidence="5" id="KW-1185">Reference proteome</keyword>
<dbReference type="GO" id="GO:0005524">
    <property type="term" value="F:ATP binding"/>
    <property type="evidence" value="ECO:0007669"/>
    <property type="project" value="InterPro"/>
</dbReference>
<evidence type="ECO:0000256" key="2">
    <source>
        <dbReference type="ARBA" id="ARBA00022679"/>
    </source>
</evidence>